<dbReference type="EMBL" id="CP003389">
    <property type="protein sequence ID" value="AFE07215.1"/>
    <property type="molecule type" value="Genomic_DNA"/>
</dbReference>
<protein>
    <recommendedName>
        <fullName evidence="1">Novel STAND NTPase 3 domain-containing protein</fullName>
    </recommendedName>
</protein>
<dbReference type="SUPFAM" id="SSF52540">
    <property type="entry name" value="P-loop containing nucleoside triphosphate hydrolases"/>
    <property type="match status" value="1"/>
</dbReference>
<reference evidence="2 3" key="1">
    <citation type="journal article" date="2012" name="J. Bacteriol.">
        <title>Complete Genome Sequence of the Fruiting Myxobacterium Corallococcus coralloides DSM 2259.</title>
        <authorList>
            <person name="Huntley S."/>
            <person name="Zhang Y."/>
            <person name="Treuner-Lange A."/>
            <person name="Kneip S."/>
            <person name="Sensen C.W."/>
            <person name="Sogaard-Andersen L."/>
        </authorList>
    </citation>
    <scope>NUCLEOTIDE SEQUENCE [LARGE SCALE GENOMIC DNA]</scope>
    <source>
        <strain evidence="3">ATCC 25202 / DSM 2259 / NBRC 100086 / M2</strain>
    </source>
</reference>
<dbReference type="SUPFAM" id="SSF48371">
    <property type="entry name" value="ARM repeat"/>
    <property type="match status" value="1"/>
</dbReference>
<dbReference type="Gene3D" id="1.25.10.10">
    <property type="entry name" value="Leucine-rich Repeat Variant"/>
    <property type="match status" value="1"/>
</dbReference>
<organism evidence="2 3">
    <name type="scientific">Corallococcus coralloides (strain ATCC 25202 / DSM 2259 / NBRC 100086 / M2)</name>
    <name type="common">Myxococcus coralloides</name>
    <dbReference type="NCBI Taxonomy" id="1144275"/>
    <lineage>
        <taxon>Bacteria</taxon>
        <taxon>Pseudomonadati</taxon>
        <taxon>Myxococcota</taxon>
        <taxon>Myxococcia</taxon>
        <taxon>Myxococcales</taxon>
        <taxon>Cystobacterineae</taxon>
        <taxon>Myxococcaceae</taxon>
        <taxon>Corallococcus</taxon>
    </lineage>
</organism>
<name>H8N2B1_CORCM</name>
<dbReference type="KEGG" id="ccx:COCOR_06907"/>
<feature type="domain" description="Novel STAND NTPase 3" evidence="1">
    <location>
        <begin position="243"/>
        <end position="393"/>
    </location>
</feature>
<proteinExistence type="predicted"/>
<dbReference type="RefSeq" id="WP_014399691.1">
    <property type="nucleotide sequence ID" value="NC_017030.1"/>
</dbReference>
<dbReference type="OrthoDB" id="5516601at2"/>
<dbReference type="HOGENOM" id="CLU_253037_0_0_7"/>
<dbReference type="Proteomes" id="UP000007587">
    <property type="component" value="Chromosome"/>
</dbReference>
<dbReference type="InterPro" id="IPR049050">
    <property type="entry name" value="nSTAND3"/>
</dbReference>
<sequence length="1384" mass="155520">MPLRRAGPIAYQGFDYQFLVTVWVALDLMFVRQRCTAIVIEPPSQEDIEATLGGSEETTSPGVIPGPVRLQIQIKRRRTNAWTSNDFQRLLSGDQRKRRASSRASALENLKTQGDLFYRLVTDAAVAGSLKDFTVEALDMPGRALKLPGLRRKSEQARSQASRVGILEQMTQLRLQMEIEKILSQRCRVPASAMAECQRALLDAVESRVADDKLDTTWSREELVEIILRHDGHLDDAPLPQGFVPPLRYSRFRGRLEDSYRLLLLGASGLGKTTTAAALAHEHARASPPFEVIRRRLTPGEIRQQLTRPGRMLFLLEDPWGVDRPADDAQMWTNELPRLFAEASCDKRFLVTSRDGLFNTAMRDQPPMALVKAREDLNMADYDAEARWAILRGTLTEGEDWRLDFISHHRDSILAKLTVPLALSFFGEKVCGLSRPEDGNIDRLIHESLTESIGLTVFRTAAELPPEEIAAITIVRALVRTNQGVTEDEARAASRRHPPTYRHIDVLKALRWLKRARWLKEREGRLYAHPLVLEGLARLMEEQPAGCEEALLGLIEGLVSHGEPELAHRIVVAEMPGGHSLPSGVCSALDNYLLDSLHQSVPEEFFRRFDSFARHTTAFTPEARLARAFIHGESGGGQFDRWKQPTWSEAEWDEVRRSEAARTLARNFVRHVLPKAPLTYDPDSFLAFLRHLGWDLSEAFRETARSVLGTHAGTHDVIFEGALSRDASAFDELLLLILAKEAEAFSTSDTPEVSARYEKACEEVLDAGEAELVHHDNSDLAFSFDYPIRHLLRARRRAEGYSWIVQHPQKERLWSEWGEVLCDEPLGKVTRIEVMAFLEGSSDFALGQASSVINVHPFPELTHPLLHRLRTASLAGIRSCIEALCAIHAPQEIEELLRAEEPPFSFVHRASMVMAAKHIQSWKKLDAAALQQAFTRLLAPDEQAILDAIEAGGRTSPFKFKTPEFSAHERGLLEDLARHGPERIAVGATYVLAALGASIDEFAPRMLASDQPETRRRVLGALWRTGKPGDRNLLRTALSDRNYKCRIVALRLLARDASPQESVELLEKGKDASAPVRQACATVIGIYKWEEGLDLLCTLLADRRNFSASPLTTEPPEYEVARAAVDALARFSQLPLRAIENCLRVLNRSWTQADDFHVPVRLIHALALHPGDAIRQMLEERLDSEGSFTSERGVAFPLRYAAAWGLARRLEAQPNERDKVSVPTIRRAAGHSNSWLAAPAILALAFCTPRLGSEVRQWLGCRTTTPERTALWAAALAYTGKTIPRAFLAKHLLQGHPFWLLLQRRSRNSAFTLAEWKLMLQEEPALAEWLLQIRPDEDVNACLRRMLSLLVGLQAEELKHDDLRFDILPPPSNWLPLRLMTAFQ</sequence>
<dbReference type="eggNOG" id="COG1413">
    <property type="taxonomic scope" value="Bacteria"/>
</dbReference>
<dbReference type="InterPro" id="IPR027417">
    <property type="entry name" value="P-loop_NTPase"/>
</dbReference>
<dbReference type="InterPro" id="IPR011989">
    <property type="entry name" value="ARM-like"/>
</dbReference>
<dbReference type="InParanoid" id="H8N2B1"/>
<evidence type="ECO:0000313" key="3">
    <source>
        <dbReference type="Proteomes" id="UP000007587"/>
    </source>
</evidence>
<gene>
    <name evidence="2" type="ordered locus">COCOR_06907</name>
</gene>
<reference evidence="3" key="2">
    <citation type="submission" date="2012-03" db="EMBL/GenBank/DDBJ databases">
        <title>Genome sequence of the fruiting myxobacterium Corallococcus coralloides DSM 2259.</title>
        <authorList>
            <person name="Huntley S."/>
            <person name="Zhang Y."/>
            <person name="Treuner-Lange A."/>
            <person name="Sensen C.W."/>
            <person name="Sogaard-Andersen L."/>
        </authorList>
    </citation>
    <scope>NUCLEOTIDE SEQUENCE [LARGE SCALE GENOMIC DNA]</scope>
    <source>
        <strain evidence="3">ATCC 25202 / DSM 2259 / NBRC 100086 / M2</strain>
    </source>
</reference>
<dbReference type="InterPro" id="IPR016024">
    <property type="entry name" value="ARM-type_fold"/>
</dbReference>
<evidence type="ECO:0000259" key="1">
    <source>
        <dbReference type="Pfam" id="PF20720"/>
    </source>
</evidence>
<dbReference type="Pfam" id="PF20720">
    <property type="entry name" value="nSTAND3"/>
    <property type="match status" value="1"/>
</dbReference>
<keyword evidence="3" id="KW-1185">Reference proteome</keyword>
<evidence type="ECO:0000313" key="2">
    <source>
        <dbReference type="EMBL" id="AFE07215.1"/>
    </source>
</evidence>
<accession>H8N2B1</accession>